<dbReference type="Ensembl" id="ENSOMET00000019413.1">
    <property type="protein sequence ID" value="ENSOMEP00000029697.1"/>
    <property type="gene ID" value="ENSOMEG00000013526.1"/>
</dbReference>
<evidence type="ECO:0000256" key="5">
    <source>
        <dbReference type="ARBA" id="ARBA00023136"/>
    </source>
</evidence>
<reference evidence="11" key="2">
    <citation type="submission" date="2025-09" db="UniProtKB">
        <authorList>
            <consortium name="Ensembl"/>
        </authorList>
    </citation>
    <scope>IDENTIFICATION</scope>
</reference>
<organism evidence="11 12">
    <name type="scientific">Oryzias melastigma</name>
    <name type="common">Marine medaka</name>
    <dbReference type="NCBI Taxonomy" id="30732"/>
    <lineage>
        <taxon>Eukaryota</taxon>
        <taxon>Metazoa</taxon>
        <taxon>Chordata</taxon>
        <taxon>Craniata</taxon>
        <taxon>Vertebrata</taxon>
        <taxon>Euteleostomi</taxon>
        <taxon>Actinopterygii</taxon>
        <taxon>Neopterygii</taxon>
        <taxon>Teleostei</taxon>
        <taxon>Neoteleostei</taxon>
        <taxon>Acanthomorphata</taxon>
        <taxon>Ovalentaria</taxon>
        <taxon>Atherinomorphae</taxon>
        <taxon>Beloniformes</taxon>
        <taxon>Adrianichthyidae</taxon>
        <taxon>Oryziinae</taxon>
        <taxon>Oryzias</taxon>
    </lineage>
</organism>
<dbReference type="GO" id="GO:0002376">
    <property type="term" value="P:immune system process"/>
    <property type="evidence" value="ECO:0007669"/>
    <property type="project" value="UniProtKB-KW"/>
</dbReference>
<reference evidence="11" key="1">
    <citation type="submission" date="2025-08" db="UniProtKB">
        <authorList>
            <consortium name="Ensembl"/>
        </authorList>
    </citation>
    <scope>IDENTIFICATION</scope>
</reference>
<dbReference type="GO" id="GO:0005886">
    <property type="term" value="C:plasma membrane"/>
    <property type="evidence" value="ECO:0007669"/>
    <property type="project" value="UniProtKB-SubCell"/>
</dbReference>
<comment type="subcellular location">
    <subcellularLocation>
        <location evidence="1">Cell membrane</location>
    </subcellularLocation>
</comment>
<dbReference type="AlphaFoldDB" id="A0A3B3DHX1"/>
<evidence type="ECO:0000259" key="10">
    <source>
        <dbReference type="PROSITE" id="PS50835"/>
    </source>
</evidence>
<dbReference type="GeneTree" id="ENSGT00940000162676"/>
<dbReference type="Gene3D" id="2.60.40.10">
    <property type="entry name" value="Immunoglobulins"/>
    <property type="match status" value="2"/>
</dbReference>
<evidence type="ECO:0000256" key="4">
    <source>
        <dbReference type="ARBA" id="ARBA00022859"/>
    </source>
</evidence>
<keyword evidence="5 8" id="KW-0472">Membrane</keyword>
<evidence type="ECO:0000256" key="6">
    <source>
        <dbReference type="ARBA" id="ARBA00023157"/>
    </source>
</evidence>
<dbReference type="Proteomes" id="UP000261560">
    <property type="component" value="Unplaced"/>
</dbReference>
<dbReference type="InterPro" id="IPR036179">
    <property type="entry name" value="Ig-like_dom_sf"/>
</dbReference>
<keyword evidence="6" id="KW-1015">Disulfide bond</keyword>
<evidence type="ECO:0000256" key="9">
    <source>
        <dbReference type="SAM" id="SignalP"/>
    </source>
</evidence>
<dbReference type="InterPro" id="IPR013106">
    <property type="entry name" value="Ig_V-set"/>
</dbReference>
<dbReference type="PANTHER" id="PTHR19433:SF127">
    <property type="entry name" value="NITR9"/>
    <property type="match status" value="1"/>
</dbReference>
<evidence type="ECO:0000256" key="3">
    <source>
        <dbReference type="ARBA" id="ARBA00022729"/>
    </source>
</evidence>
<dbReference type="SMART" id="SM00409">
    <property type="entry name" value="IG"/>
    <property type="match status" value="2"/>
</dbReference>
<evidence type="ECO:0000256" key="1">
    <source>
        <dbReference type="ARBA" id="ARBA00004236"/>
    </source>
</evidence>
<dbReference type="InterPro" id="IPR013783">
    <property type="entry name" value="Ig-like_fold"/>
</dbReference>
<name>A0A3B3DHX1_ORYME</name>
<evidence type="ECO:0000256" key="2">
    <source>
        <dbReference type="ARBA" id="ARBA00022475"/>
    </source>
</evidence>
<dbReference type="InterPro" id="IPR003599">
    <property type="entry name" value="Ig_sub"/>
</dbReference>
<dbReference type="Pfam" id="PF07686">
    <property type="entry name" value="V-set"/>
    <property type="match status" value="1"/>
</dbReference>
<dbReference type="PROSITE" id="PS50835">
    <property type="entry name" value="IG_LIKE"/>
    <property type="match status" value="1"/>
</dbReference>
<keyword evidence="2" id="KW-1003">Cell membrane</keyword>
<keyword evidence="12" id="KW-1185">Reference proteome</keyword>
<sequence>FSPHSFSIVFLFCLRPSGYSFFNPSKNVFFSVNVGQAVTLECSYESQNSRRVFWYKQSLGKNPELISSFYVHDTQVTFYGEFKNNPRFLLDMENQNHHLKIFNMLFSDLATYNCVSYESYKLKFLKSYTIHVKDASFYLRESVDFSSMQEAAWTRDSVTLNCTVHTGSCDGEHRVYWFKDSEDSHPGLIYTDGGRNDQCERNNNTKTHSCFYELPMENLDDSHVRIYCAVVSCGHILFGKMDLKVLFIYFYFFLVPDSAVPLNSVILHTLVGLLTIMSVLVVFLLFLLSRIQKNDINTECVYTSVRQQI</sequence>
<evidence type="ECO:0000256" key="7">
    <source>
        <dbReference type="ARBA" id="ARBA00023180"/>
    </source>
</evidence>
<keyword evidence="3 9" id="KW-0732">Signal</keyword>
<dbReference type="SUPFAM" id="SSF48726">
    <property type="entry name" value="Immunoglobulin"/>
    <property type="match status" value="2"/>
</dbReference>
<keyword evidence="4" id="KW-0391">Immunity</keyword>
<dbReference type="GO" id="GO:0009617">
    <property type="term" value="P:response to bacterium"/>
    <property type="evidence" value="ECO:0007669"/>
    <property type="project" value="TreeGrafter"/>
</dbReference>
<evidence type="ECO:0000256" key="8">
    <source>
        <dbReference type="SAM" id="Phobius"/>
    </source>
</evidence>
<keyword evidence="8" id="KW-0812">Transmembrane</keyword>
<keyword evidence="8" id="KW-1133">Transmembrane helix</keyword>
<dbReference type="InterPro" id="IPR052051">
    <property type="entry name" value="TCR_complex_component"/>
</dbReference>
<feature type="domain" description="Ig-like" evidence="10">
    <location>
        <begin position="24"/>
        <end position="114"/>
    </location>
</feature>
<proteinExistence type="predicted"/>
<dbReference type="InterPro" id="IPR007110">
    <property type="entry name" value="Ig-like_dom"/>
</dbReference>
<evidence type="ECO:0000313" key="11">
    <source>
        <dbReference type="Ensembl" id="ENSOMEP00000029697.1"/>
    </source>
</evidence>
<feature type="transmembrane region" description="Helical" evidence="8">
    <location>
        <begin position="226"/>
        <end position="253"/>
    </location>
</feature>
<protein>
    <recommendedName>
        <fullName evidence="10">Ig-like domain-containing protein</fullName>
    </recommendedName>
</protein>
<feature type="chain" id="PRO_5017274474" description="Ig-like domain-containing protein" evidence="9">
    <location>
        <begin position="21"/>
        <end position="309"/>
    </location>
</feature>
<evidence type="ECO:0000313" key="12">
    <source>
        <dbReference type="Proteomes" id="UP000261560"/>
    </source>
</evidence>
<accession>A0A3B3DHX1</accession>
<dbReference type="PANTHER" id="PTHR19433">
    <property type="entry name" value="T-CELL RECEPTOR ALPHA CHAIN V REGION-RELATED"/>
    <property type="match status" value="1"/>
</dbReference>
<keyword evidence="7" id="KW-0325">Glycoprotein</keyword>
<feature type="signal peptide" evidence="9">
    <location>
        <begin position="1"/>
        <end position="20"/>
    </location>
</feature>
<feature type="transmembrane region" description="Helical" evidence="8">
    <location>
        <begin position="265"/>
        <end position="288"/>
    </location>
</feature>